<dbReference type="PANTHER" id="PTHR34217:SF1">
    <property type="entry name" value="CARBOXYPEPTIDASE 1"/>
    <property type="match status" value="1"/>
</dbReference>
<dbReference type="EMBL" id="BMFV01000006">
    <property type="protein sequence ID" value="GGH78171.1"/>
    <property type="molecule type" value="Genomic_DNA"/>
</dbReference>
<sequence>MSTLNQTWDLDVFFTGGSNSSAFNDFLAILEKDTQDFYAVLSSSSAPLTLEASSDWLKNLNTYQDLAKRLVEASAFTSCLRAQNMQDKQADLLGNTVQSLFATFKSCETLLDTQIAAIPEATWEALLKTDELKDVQFPLNEKRHKAKELLPADQEQLINVLSVDGYHAWGDLYDTIVGEMEIPFDHPKKGQQTLSVGQLANLMNDGDRSVRQKAFAAWEEAWQKQSEFAASALNHLAGFRLGVYKQRNWDDILKEPLEYNRMSGKTLEAMWKTITRFKPQVVKYLQRKAELLGLEKLDWHDVEAPLSSEDKEVSYDEAAAFIEKNFNQFNPAMGAFAKHALEHRWVEAEDRSGKRPGGFCTSFPLTQQSRIFMTYGGSASNVSTLAHELGHAYHQHVMNDIPYLNQDYAMNVAETASTFAELIVSDASIKAAESKEEQVALLEDKLQRAVAFFMNIHARFLFETRFYEERKNGIVSVDRLNELMLEAQKEAYCEELGSYHPSFWESKLHFYITGVPFYNFPYTFGYMFSTGIYARALEEGPTFADKYDALLRDTGAMTVEELALKHLGVNLEQDIFWEEACEQIVKDVDQFLELTK</sequence>
<dbReference type="Proteomes" id="UP000656813">
    <property type="component" value="Unassembled WGS sequence"/>
</dbReference>
<proteinExistence type="inferred from homology"/>
<evidence type="ECO:0000313" key="9">
    <source>
        <dbReference type="EMBL" id="GGH78171.1"/>
    </source>
</evidence>
<comment type="caution">
    <text evidence="9">The sequence shown here is derived from an EMBL/GenBank/DDBJ whole genome shotgun (WGS) entry which is preliminary data.</text>
</comment>
<dbReference type="Gene3D" id="1.20.140.70">
    <property type="entry name" value="Oligopeptidase f, N-terminal domain"/>
    <property type="match status" value="1"/>
</dbReference>
<dbReference type="CDD" id="cd09607">
    <property type="entry name" value="M3B_PepF"/>
    <property type="match status" value="1"/>
</dbReference>
<dbReference type="Pfam" id="PF01432">
    <property type="entry name" value="Peptidase_M3"/>
    <property type="match status" value="1"/>
</dbReference>
<evidence type="ECO:0000256" key="4">
    <source>
        <dbReference type="ARBA" id="ARBA00022833"/>
    </source>
</evidence>
<reference evidence="9" key="1">
    <citation type="journal article" date="2014" name="Int. J. Syst. Evol. Microbiol.">
        <title>Complete genome sequence of Corynebacterium casei LMG S-19264T (=DSM 44701T), isolated from a smear-ripened cheese.</title>
        <authorList>
            <consortium name="US DOE Joint Genome Institute (JGI-PGF)"/>
            <person name="Walter F."/>
            <person name="Albersmeier A."/>
            <person name="Kalinowski J."/>
            <person name="Ruckert C."/>
        </authorList>
    </citation>
    <scope>NUCLEOTIDE SEQUENCE</scope>
    <source>
        <strain evidence="9">CGMCC 1.12777</strain>
    </source>
</reference>
<dbReference type="InterPro" id="IPR034006">
    <property type="entry name" value="M3B_PepF_2"/>
</dbReference>
<keyword evidence="1 6" id="KW-0645">Protease</keyword>
<gene>
    <name evidence="9" type="ORF">GCM10007096_11180</name>
</gene>
<feature type="domain" description="Peptidase M3A/M3B catalytic" evidence="7">
    <location>
        <begin position="202"/>
        <end position="581"/>
    </location>
</feature>
<feature type="domain" description="Oligopeptidase F N-terminal" evidence="8">
    <location>
        <begin position="115"/>
        <end position="181"/>
    </location>
</feature>
<evidence type="ECO:0000256" key="2">
    <source>
        <dbReference type="ARBA" id="ARBA00022723"/>
    </source>
</evidence>
<name>A0A8J2ZUJ3_9BACL</name>
<dbReference type="InterPro" id="IPR042088">
    <property type="entry name" value="OligoPept_F_C"/>
</dbReference>
<evidence type="ECO:0000256" key="1">
    <source>
        <dbReference type="ARBA" id="ARBA00022670"/>
    </source>
</evidence>
<evidence type="ECO:0000313" key="10">
    <source>
        <dbReference type="Proteomes" id="UP000656813"/>
    </source>
</evidence>
<keyword evidence="2 6" id="KW-0479">Metal-binding</keyword>
<dbReference type="GO" id="GO:0004181">
    <property type="term" value="F:metallocarboxypeptidase activity"/>
    <property type="evidence" value="ECO:0007669"/>
    <property type="project" value="InterPro"/>
</dbReference>
<protein>
    <submittedName>
        <fullName evidence="9">Oligoendopeptidase</fullName>
    </submittedName>
</protein>
<dbReference type="GO" id="GO:0046872">
    <property type="term" value="F:metal ion binding"/>
    <property type="evidence" value="ECO:0007669"/>
    <property type="project" value="UniProtKB-UniRule"/>
</dbReference>
<dbReference type="Gene3D" id="1.10.1370.20">
    <property type="entry name" value="Oligoendopeptidase f, C-terminal domain"/>
    <property type="match status" value="1"/>
</dbReference>
<accession>A0A8J2ZUJ3</accession>
<dbReference type="SUPFAM" id="SSF55486">
    <property type="entry name" value="Metalloproteases ('zincins'), catalytic domain"/>
    <property type="match status" value="1"/>
</dbReference>
<evidence type="ECO:0000259" key="8">
    <source>
        <dbReference type="Pfam" id="PF08439"/>
    </source>
</evidence>
<dbReference type="AlphaFoldDB" id="A0A8J2ZUJ3"/>
<dbReference type="InterPro" id="IPR011977">
    <property type="entry name" value="Pept_M3B_clade3"/>
</dbReference>
<dbReference type="InterPro" id="IPR001567">
    <property type="entry name" value="Pept_M3A_M3B_dom"/>
</dbReference>
<dbReference type="GO" id="GO:0004222">
    <property type="term" value="F:metalloendopeptidase activity"/>
    <property type="evidence" value="ECO:0007669"/>
    <property type="project" value="InterPro"/>
</dbReference>
<dbReference type="Pfam" id="PF08439">
    <property type="entry name" value="Peptidase_M3_N"/>
    <property type="match status" value="1"/>
</dbReference>
<evidence type="ECO:0000256" key="3">
    <source>
        <dbReference type="ARBA" id="ARBA00022801"/>
    </source>
</evidence>
<dbReference type="GO" id="GO:0006508">
    <property type="term" value="P:proteolysis"/>
    <property type="evidence" value="ECO:0007669"/>
    <property type="project" value="UniProtKB-KW"/>
</dbReference>
<keyword evidence="3 6" id="KW-0378">Hydrolase</keyword>
<keyword evidence="10" id="KW-1185">Reference proteome</keyword>
<comment type="similarity">
    <text evidence="6">Belongs to the peptidase M3 family.</text>
</comment>
<keyword evidence="5 6" id="KW-0482">Metalloprotease</keyword>
<evidence type="ECO:0000256" key="5">
    <source>
        <dbReference type="ARBA" id="ARBA00023049"/>
    </source>
</evidence>
<evidence type="ECO:0000256" key="6">
    <source>
        <dbReference type="RuleBase" id="RU003435"/>
    </source>
</evidence>
<dbReference type="PANTHER" id="PTHR34217">
    <property type="entry name" value="METAL-DEPENDENT CARBOXYPEPTIDASE"/>
    <property type="match status" value="1"/>
</dbReference>
<keyword evidence="4 6" id="KW-0862">Zinc</keyword>
<dbReference type="InterPro" id="IPR013647">
    <property type="entry name" value="OligopepF_N_dom"/>
</dbReference>
<dbReference type="NCBIfam" id="TIGR02290">
    <property type="entry name" value="M3_fam_3"/>
    <property type="match status" value="1"/>
</dbReference>
<organism evidence="9 10">
    <name type="scientific">Pullulanibacillus pueri</name>
    <dbReference type="NCBI Taxonomy" id="1437324"/>
    <lineage>
        <taxon>Bacteria</taxon>
        <taxon>Bacillati</taxon>
        <taxon>Bacillota</taxon>
        <taxon>Bacilli</taxon>
        <taxon>Bacillales</taxon>
        <taxon>Sporolactobacillaceae</taxon>
        <taxon>Pullulanibacillus</taxon>
    </lineage>
</organism>
<reference evidence="9" key="2">
    <citation type="submission" date="2020-09" db="EMBL/GenBank/DDBJ databases">
        <authorList>
            <person name="Sun Q."/>
            <person name="Zhou Y."/>
        </authorList>
    </citation>
    <scope>NUCLEOTIDE SEQUENCE</scope>
    <source>
        <strain evidence="9">CGMCC 1.12777</strain>
    </source>
</reference>
<evidence type="ECO:0000259" key="7">
    <source>
        <dbReference type="Pfam" id="PF01432"/>
    </source>
</evidence>
<comment type="cofactor">
    <cofactor evidence="6">
        <name>Zn(2+)</name>
        <dbReference type="ChEBI" id="CHEBI:29105"/>
    </cofactor>
    <text evidence="6">Binds 1 zinc ion.</text>
</comment>
<dbReference type="InterPro" id="IPR001333">
    <property type="entry name" value="Peptidase_M32_Taq"/>
</dbReference>
<dbReference type="RefSeq" id="WP_188496413.1">
    <property type="nucleotide sequence ID" value="NZ_BMFV01000006.1"/>
</dbReference>